<dbReference type="NCBIfam" id="TIGR00217">
    <property type="entry name" value="malQ"/>
    <property type="match status" value="1"/>
</dbReference>
<dbReference type="InterPro" id="IPR006047">
    <property type="entry name" value="GH13_cat_dom"/>
</dbReference>
<dbReference type="CDD" id="cd11336">
    <property type="entry name" value="AmyAc_MTSase"/>
    <property type="match status" value="1"/>
</dbReference>
<evidence type="ECO:0000256" key="2">
    <source>
        <dbReference type="ARBA" id="ARBA00005684"/>
    </source>
</evidence>
<dbReference type="Pfam" id="PF02446">
    <property type="entry name" value="Glyco_hydro_77"/>
    <property type="match status" value="1"/>
</dbReference>
<dbReference type="InterPro" id="IPR017853">
    <property type="entry name" value="GH"/>
</dbReference>
<evidence type="ECO:0000259" key="9">
    <source>
        <dbReference type="SMART" id="SM00642"/>
    </source>
</evidence>
<comment type="similarity">
    <text evidence="2">Belongs to the disproportionating enzyme family.</text>
</comment>
<evidence type="ECO:0000256" key="7">
    <source>
        <dbReference type="ARBA" id="ARBA00031423"/>
    </source>
</evidence>
<dbReference type="SUPFAM" id="SSF51445">
    <property type="entry name" value="(Trans)glycosidases"/>
    <property type="match status" value="2"/>
</dbReference>
<dbReference type="GO" id="GO:0047470">
    <property type="term" value="F:(1,4)-alpha-D-glucan 1-alpha-D-glucosylmutase activity"/>
    <property type="evidence" value="ECO:0007669"/>
    <property type="project" value="TreeGrafter"/>
</dbReference>
<name>A0A3B0VRJ8_9ZZZZ</name>
<dbReference type="InterPro" id="IPR003385">
    <property type="entry name" value="Glyco_hydro_77"/>
</dbReference>
<evidence type="ECO:0000256" key="4">
    <source>
        <dbReference type="ARBA" id="ARBA00022676"/>
    </source>
</evidence>
<keyword evidence="6" id="KW-0119">Carbohydrate metabolism</keyword>
<comment type="catalytic activity">
    <reaction evidence="1">
        <text>Transfers a segment of a (1-&gt;4)-alpha-D-glucan to a new position in an acceptor, which may be glucose or a (1-&gt;4)-alpha-D-glucan.</text>
        <dbReference type="EC" id="2.4.1.25"/>
    </reaction>
</comment>
<evidence type="ECO:0000256" key="6">
    <source>
        <dbReference type="ARBA" id="ARBA00023277"/>
    </source>
</evidence>
<gene>
    <name evidence="10" type="ORF">MNBD_DELTA04-930</name>
</gene>
<evidence type="ECO:0000256" key="3">
    <source>
        <dbReference type="ARBA" id="ARBA00012560"/>
    </source>
</evidence>
<organism evidence="10">
    <name type="scientific">hydrothermal vent metagenome</name>
    <dbReference type="NCBI Taxonomy" id="652676"/>
    <lineage>
        <taxon>unclassified sequences</taxon>
        <taxon>metagenomes</taxon>
        <taxon>ecological metagenomes</taxon>
    </lineage>
</organism>
<evidence type="ECO:0000256" key="1">
    <source>
        <dbReference type="ARBA" id="ARBA00000439"/>
    </source>
</evidence>
<protein>
    <recommendedName>
        <fullName evidence="3">4-alpha-glucanotransferase</fullName>
        <ecNumber evidence="3">2.4.1.25</ecNumber>
    </recommendedName>
    <alternativeName>
        <fullName evidence="7">Amylomaltase</fullName>
    </alternativeName>
    <alternativeName>
        <fullName evidence="8">Disproportionating enzyme</fullName>
    </alternativeName>
</protein>
<dbReference type="GO" id="GO:0004134">
    <property type="term" value="F:4-alpha-glucanotransferase activity"/>
    <property type="evidence" value="ECO:0007669"/>
    <property type="project" value="UniProtKB-EC"/>
</dbReference>
<dbReference type="InterPro" id="IPR048458">
    <property type="entry name" value="MalQ_N"/>
</dbReference>
<keyword evidence="4" id="KW-0328">Glycosyltransferase</keyword>
<dbReference type="Gene3D" id="1.10.150.200">
    <property type="entry name" value="Maltooligosyl trehalose synthase, domain 3"/>
    <property type="match status" value="1"/>
</dbReference>
<accession>A0A3B0VRJ8</accession>
<dbReference type="EC" id="2.4.1.25" evidence="3"/>
<keyword evidence="10" id="KW-0413">Isomerase</keyword>
<dbReference type="GO" id="GO:0005992">
    <property type="term" value="P:trehalose biosynthetic process"/>
    <property type="evidence" value="ECO:0007669"/>
    <property type="project" value="TreeGrafter"/>
</dbReference>
<proteinExistence type="inferred from homology"/>
<keyword evidence="5" id="KW-0808">Transferase</keyword>
<dbReference type="Pfam" id="PF21226">
    <property type="entry name" value="MalQ_N"/>
    <property type="match status" value="1"/>
</dbReference>
<sequence length="1715" mass="193357">MDEEIFKKICTFFGLVTCSPDQEGTGQGLSPAARQDILAAFGIDVSDEEALARSFCDLQWQAWRQVVDPVLVVREKTEPFSYEIRVPEEFAGRPVQWILTEENGTTHEGDVTPAGLPVTGRAEFNGTGYVAVQLVLAMVLPCGYHRLAIAAGQGDRPGSAADCLVIVTPGTCFVPPGLQGQARIWGVSCRQETLRSGRNWGVGDFSDLKELLFRSAEEGAGALAIGPLPARIPGQSKRPFPCRVSSLCFPDFVSLDPEVIADFSENKAARDFFQDPDFQLRLASLRNQQLVPLAEVRAAKRALCELLWHHFQQHHLDPELERGREFHNFQQAGGEELWAYSLFEALREHLSARDESWSDWHGWPQDFQDPHSATVADFALEHRDRIEFYQYLQWQTELQLAAVGRRSMELGLKVGLIGTLAANLHPAGFETWYRPQLFALNPAGAISLPAGRGKDGCLSLLPAGLKEAAYAPFIAALRANMRHAGALSINQATITGPRCLLPAAGAFPGPVSLQYPVAELLGIIALESRRNRCLVVCEHDEELPADFRRQLERMSILSYRPGHFATTSRGEWLAPGHYPSLSMVAASSNELTTLNGYWLGKDIDLLSATGAAPGPAWREKSIIDRAADRARLLVALHRQGLLPEGYDVDPSTVPWLSPVLVRSVHLFLAGSAAKICLLPLQDNPSCQERHEVDEQSLDLPGWERKLPLDIENIREDEQLVSLMRSFCAERGEGIVRPSALPADRTAVIPGSFYRLQLNHDFTFRQAAAVVPYLDSLGISHCYASPYLKARPGSAHGYDIIDHANLNPEIGSREEYEELVAALDRHGMAQILDMVPNHMGVGSDNKWWIDVLENGRASQYADFFDINWEPQQLGLKGRVLLPVLGDYYGSVLEGGELHLDFSLEKGTFRITYYGHSFPLDPCSYPFILGHDLGRLEARLGSRHQGVHELQNLISSFANLPGREETDPEQVRTRYRNKEVLKKLLARLCREIPEIATFIDGNVVLLNGEKGCSESYNLLHNLLNMQAYRLAFWRVASDEINYRRFFDINDLAGVRAENQRVFEETHRFVFDLIATGKVDGLRIDHPDGLYDPRQYCSRLQAAASGEIAASEKVLPAELLLKERPLPLYVVVEKILADFEHLPADWLVHGTTGYDFSVVLNGLFVDATAEKSFTRIYHRFIGHSMDFELLLYNCKKLIIKTAMAGELNVLASELHRLGQMNRFTRDYTLNHLRETLIEIISCFPVYRTYITGDRISQDDRNYVEWAVSKAKSRQQAEDPAIYDFMQATLLLEIEAGKGNVLRNTAKKFVMKLQQYTGPVMAKGLEDTCFYIYNRLLSLNEVGGDPRRFGMSVAAFHHANRERNTYWPHAMLNTSTHDSKRSEDLRARINVLTEMPGEWRKALTHWSSCNRGFRTKVGHDFAPSKNDEYALYQNLVGVWPFGRMDRDSRASLTGRIEQYMLKVIREAKVHTSWINQNRAYEEAMSQFVRRILDEKSAFLEDFVPFQKKIAWFGMLNSLAQLLLKLTSPGIPDTYQGTEVWHFRLVDPDNRRPVDFHQRQEMLAELQRFMSVSPADFAARAGQLLQTMSDGRVKMYVLWKTLACRRLHRELFERGSYLPLTVKGKKKEYLCAFMRILAEQTVIVVVPRLTARLLGNDETRLPLGPEVWSNTAIILPDNLPPQSYTNVLTGEEVFPRGPDNNRLAAAELLQSFPVCLLDKT</sequence>
<dbReference type="EMBL" id="UOEY01000118">
    <property type="protein sequence ID" value="VAW41087.1"/>
    <property type="molecule type" value="Genomic_DNA"/>
</dbReference>
<evidence type="ECO:0000256" key="5">
    <source>
        <dbReference type="ARBA" id="ARBA00022679"/>
    </source>
</evidence>
<feature type="domain" description="Glycosyl hydrolase family 13 catalytic" evidence="9">
    <location>
        <begin position="746"/>
        <end position="1274"/>
    </location>
</feature>
<evidence type="ECO:0000313" key="10">
    <source>
        <dbReference type="EMBL" id="VAW41087.1"/>
    </source>
</evidence>
<evidence type="ECO:0000256" key="8">
    <source>
        <dbReference type="ARBA" id="ARBA00031501"/>
    </source>
</evidence>
<dbReference type="NCBIfam" id="TIGR02401">
    <property type="entry name" value="trehalose_TreY"/>
    <property type="match status" value="1"/>
</dbReference>
<dbReference type="InterPro" id="IPR012767">
    <property type="entry name" value="Trehalose_TreY"/>
</dbReference>
<dbReference type="GO" id="GO:0030980">
    <property type="term" value="P:alpha-glucan catabolic process"/>
    <property type="evidence" value="ECO:0007669"/>
    <property type="project" value="TreeGrafter"/>
</dbReference>
<dbReference type="Pfam" id="PF00128">
    <property type="entry name" value="Alpha-amylase"/>
    <property type="match status" value="1"/>
</dbReference>
<dbReference type="PANTHER" id="PTHR10357:SF216">
    <property type="entry name" value="MALTOOLIGOSYL TREHALOSE SYNTHASE-RELATED"/>
    <property type="match status" value="1"/>
</dbReference>
<dbReference type="SMART" id="SM00642">
    <property type="entry name" value="Aamy"/>
    <property type="match status" value="1"/>
</dbReference>
<dbReference type="PANTHER" id="PTHR10357">
    <property type="entry name" value="ALPHA-AMYLASE FAMILY MEMBER"/>
    <property type="match status" value="1"/>
</dbReference>
<dbReference type="Gene3D" id="3.30.1590.10">
    <property type="entry name" value="Maltooligosyl trehalose synthase, domain 2"/>
    <property type="match status" value="1"/>
</dbReference>
<dbReference type="Gene3D" id="3.20.20.80">
    <property type="entry name" value="Glycosidases"/>
    <property type="match status" value="4"/>
</dbReference>
<reference evidence="10" key="1">
    <citation type="submission" date="2018-06" db="EMBL/GenBank/DDBJ databases">
        <authorList>
            <person name="Zhirakovskaya E."/>
        </authorList>
    </citation>
    <scope>NUCLEOTIDE SEQUENCE</scope>
</reference>